<evidence type="ECO:0000313" key="3">
    <source>
        <dbReference type="Proteomes" id="UP000327294"/>
    </source>
</evidence>
<protein>
    <recommendedName>
        <fullName evidence="1">Polymerase nucleotidyl transferase domain-containing protein</fullName>
    </recommendedName>
</protein>
<dbReference type="RefSeq" id="WP_152168881.1">
    <property type="nucleotide sequence ID" value="NZ_CP045096.1"/>
</dbReference>
<dbReference type="KEGG" id="sphv:F9278_15655"/>
<dbReference type="Gene3D" id="3.30.460.10">
    <property type="entry name" value="Beta Polymerase, domain 2"/>
    <property type="match status" value="1"/>
</dbReference>
<gene>
    <name evidence="2" type="ORF">F9278_15655</name>
</gene>
<sequence>MKRERATEMLHKMLDNLDAGSRPLDLVDEVYVFGSYARGALQPGDLDVAVIHRTDTEFTEHVVGALMYGRDPMAGMKRALKGSKRGFQFQFNQNDRLPEGSEPRLLWKRGDTRATAEERLQAMKADPDAGRAPRDAMIEQFDGLDRWIPLPIRIRLVELVDTGAIEISRIALTAADPTDPAAVAALGRRWKTDSPLHRAAAAAVRYTEDSGMSPPSLWVQGQPLDHRRNQYGADALWINLGWYHFDQLVFRLREGAQSLEVVRPTRTQPLHALHITVRDIAALAPL</sequence>
<evidence type="ECO:0000313" key="2">
    <source>
        <dbReference type="EMBL" id="QFQ97404.1"/>
    </source>
</evidence>
<dbReference type="InterPro" id="IPR002934">
    <property type="entry name" value="Polymerase_NTP_transf_dom"/>
</dbReference>
<reference evidence="2 3" key="1">
    <citation type="submission" date="2019-10" db="EMBL/GenBank/DDBJ databases">
        <title>Streptomyces sp. strain GY16 isolated from leaves of Broussonetia papyrifera.</title>
        <authorList>
            <person name="Mo P."/>
        </authorList>
    </citation>
    <scope>NUCLEOTIDE SEQUENCE [LARGE SCALE GENOMIC DNA]</scope>
    <source>
        <strain evidence="2 3">GY16</strain>
    </source>
</reference>
<dbReference type="SUPFAM" id="SSF81301">
    <property type="entry name" value="Nucleotidyltransferase"/>
    <property type="match status" value="1"/>
</dbReference>
<dbReference type="Pfam" id="PF01909">
    <property type="entry name" value="NTP_transf_2"/>
    <property type="match status" value="1"/>
</dbReference>
<accession>A0A5P8K2Y4</accession>
<dbReference type="CDD" id="cd05403">
    <property type="entry name" value="NT_KNTase_like"/>
    <property type="match status" value="1"/>
</dbReference>
<dbReference type="GO" id="GO:0016779">
    <property type="term" value="F:nucleotidyltransferase activity"/>
    <property type="evidence" value="ECO:0007669"/>
    <property type="project" value="InterPro"/>
</dbReference>
<dbReference type="EMBL" id="CP045096">
    <property type="protein sequence ID" value="QFQ97404.1"/>
    <property type="molecule type" value="Genomic_DNA"/>
</dbReference>
<organism evidence="2 3">
    <name type="scientific">Streptomyces phaeolivaceus</name>
    <dbReference type="NCBI Taxonomy" id="2653200"/>
    <lineage>
        <taxon>Bacteria</taxon>
        <taxon>Bacillati</taxon>
        <taxon>Actinomycetota</taxon>
        <taxon>Actinomycetes</taxon>
        <taxon>Kitasatosporales</taxon>
        <taxon>Streptomycetaceae</taxon>
        <taxon>Streptomyces</taxon>
    </lineage>
</organism>
<dbReference type="AlphaFoldDB" id="A0A5P8K2Y4"/>
<dbReference type="InterPro" id="IPR043519">
    <property type="entry name" value="NT_sf"/>
</dbReference>
<proteinExistence type="predicted"/>
<name>A0A5P8K2Y4_9ACTN</name>
<feature type="domain" description="Polymerase nucleotidyl transferase" evidence="1">
    <location>
        <begin position="27"/>
        <end position="57"/>
    </location>
</feature>
<keyword evidence="3" id="KW-1185">Reference proteome</keyword>
<dbReference type="Proteomes" id="UP000327294">
    <property type="component" value="Chromosome"/>
</dbReference>
<evidence type="ECO:0000259" key="1">
    <source>
        <dbReference type="Pfam" id="PF01909"/>
    </source>
</evidence>